<dbReference type="InterPro" id="IPR000700">
    <property type="entry name" value="PAS-assoc_C"/>
</dbReference>
<dbReference type="SUPFAM" id="SSF55073">
    <property type="entry name" value="Nucleotide cyclase"/>
    <property type="match status" value="1"/>
</dbReference>
<evidence type="ECO:0000313" key="5">
    <source>
        <dbReference type="EMBL" id="QYR52238.1"/>
    </source>
</evidence>
<keyword evidence="6" id="KW-1185">Reference proteome</keyword>
<dbReference type="EC" id="2.7.7.65" evidence="1"/>
<evidence type="ECO:0000256" key="2">
    <source>
        <dbReference type="ARBA" id="ARBA00034247"/>
    </source>
</evidence>
<dbReference type="InterPro" id="IPR000014">
    <property type="entry name" value="PAS"/>
</dbReference>
<dbReference type="NCBIfam" id="TIGR00229">
    <property type="entry name" value="sensory_box"/>
    <property type="match status" value="1"/>
</dbReference>
<dbReference type="PROSITE" id="PS50887">
    <property type="entry name" value="GGDEF"/>
    <property type="match status" value="1"/>
</dbReference>
<gene>
    <name evidence="5" type="ORF">H8L67_06350</name>
</gene>
<feature type="domain" description="GGDEF" evidence="4">
    <location>
        <begin position="195"/>
        <end position="332"/>
    </location>
</feature>
<protein>
    <recommendedName>
        <fullName evidence="1">diguanylate cyclase</fullName>
        <ecNumber evidence="1">2.7.7.65</ecNumber>
    </recommendedName>
</protein>
<dbReference type="PANTHER" id="PTHR45138">
    <property type="entry name" value="REGULATORY COMPONENTS OF SENSORY TRANSDUCTION SYSTEM"/>
    <property type="match status" value="1"/>
</dbReference>
<dbReference type="InterPro" id="IPR001610">
    <property type="entry name" value="PAC"/>
</dbReference>
<sequence>MNRATSATTAVLTSDIPPADAHVQDVIENAGVYKTLLESTNAIPWKINWATMEFAYIGPQIESLLGWTPDSWKTVDDWVNRMHVEDREYVVNFCVSQSKAGVDHEADYRALKPDGSYVWIRDVVHVVRNEMGEVESLIGFMFDISERKAIENEMQRLNQELEHLSFTDGLTGISNRRLFDTRLESEWAHACTSGLPVSLIVLDIDHFKNFNDIHGHIAGDDCLKRVAGALLSVARRSSDVVARFGGEEFIVLLPDTNQETAYALAQSCAAQIAKLEILHGGSDVSEFVTASFGVGTARACERLSPEMFVKDVDRVLYRAKTSGRNTIALRDAEVMP</sequence>
<reference evidence="5 6" key="1">
    <citation type="submission" date="2021-08" db="EMBL/GenBank/DDBJ databases">
        <title>Lysobacter sp. strain CJ11 Genome sequencing and assembly.</title>
        <authorList>
            <person name="Kim I."/>
        </authorList>
    </citation>
    <scope>NUCLEOTIDE SEQUENCE [LARGE SCALE GENOMIC DNA]</scope>
    <source>
        <strain evidence="5 6">CJ11</strain>
    </source>
</reference>
<dbReference type="SMART" id="SM00086">
    <property type="entry name" value="PAC"/>
    <property type="match status" value="1"/>
</dbReference>
<dbReference type="Proteomes" id="UP000824755">
    <property type="component" value="Chromosome"/>
</dbReference>
<proteinExistence type="predicted"/>
<dbReference type="SMART" id="SM00267">
    <property type="entry name" value="GGDEF"/>
    <property type="match status" value="1"/>
</dbReference>
<dbReference type="InterPro" id="IPR013655">
    <property type="entry name" value="PAS_fold_3"/>
</dbReference>
<dbReference type="NCBIfam" id="TIGR00254">
    <property type="entry name" value="GGDEF"/>
    <property type="match status" value="1"/>
</dbReference>
<dbReference type="CDD" id="cd01949">
    <property type="entry name" value="GGDEF"/>
    <property type="match status" value="1"/>
</dbReference>
<evidence type="ECO:0000259" key="3">
    <source>
        <dbReference type="PROSITE" id="PS50113"/>
    </source>
</evidence>
<dbReference type="RefSeq" id="WP_220379025.1">
    <property type="nucleotide sequence ID" value="NZ_CP080544.1"/>
</dbReference>
<dbReference type="Gene3D" id="3.30.70.270">
    <property type="match status" value="1"/>
</dbReference>
<evidence type="ECO:0000256" key="1">
    <source>
        <dbReference type="ARBA" id="ARBA00012528"/>
    </source>
</evidence>
<dbReference type="EMBL" id="CP080544">
    <property type="protein sequence ID" value="QYR52238.1"/>
    <property type="molecule type" value="Genomic_DNA"/>
</dbReference>
<accession>A0ABX8WPT5</accession>
<dbReference type="InterPro" id="IPR029787">
    <property type="entry name" value="Nucleotide_cyclase"/>
</dbReference>
<dbReference type="Gene3D" id="3.30.450.20">
    <property type="entry name" value="PAS domain"/>
    <property type="match status" value="1"/>
</dbReference>
<dbReference type="PANTHER" id="PTHR45138:SF9">
    <property type="entry name" value="DIGUANYLATE CYCLASE DGCM-RELATED"/>
    <property type="match status" value="1"/>
</dbReference>
<dbReference type="InterPro" id="IPR000160">
    <property type="entry name" value="GGDEF_dom"/>
</dbReference>
<dbReference type="InterPro" id="IPR043128">
    <property type="entry name" value="Rev_trsase/Diguanyl_cyclase"/>
</dbReference>
<evidence type="ECO:0000313" key="6">
    <source>
        <dbReference type="Proteomes" id="UP000824755"/>
    </source>
</evidence>
<evidence type="ECO:0000259" key="4">
    <source>
        <dbReference type="PROSITE" id="PS50887"/>
    </source>
</evidence>
<dbReference type="CDD" id="cd00130">
    <property type="entry name" value="PAS"/>
    <property type="match status" value="1"/>
</dbReference>
<comment type="catalytic activity">
    <reaction evidence="2">
        <text>2 GTP = 3',3'-c-di-GMP + 2 diphosphate</text>
        <dbReference type="Rhea" id="RHEA:24898"/>
        <dbReference type="ChEBI" id="CHEBI:33019"/>
        <dbReference type="ChEBI" id="CHEBI:37565"/>
        <dbReference type="ChEBI" id="CHEBI:58805"/>
        <dbReference type="EC" id="2.7.7.65"/>
    </reaction>
</comment>
<organism evidence="5 6">
    <name type="scientific">Lysobacter soyae</name>
    <dbReference type="NCBI Taxonomy" id="2764185"/>
    <lineage>
        <taxon>Bacteria</taxon>
        <taxon>Pseudomonadati</taxon>
        <taxon>Pseudomonadota</taxon>
        <taxon>Gammaproteobacteria</taxon>
        <taxon>Lysobacterales</taxon>
        <taxon>Lysobacteraceae</taxon>
        <taxon>Lysobacter</taxon>
    </lineage>
</organism>
<dbReference type="Pfam" id="PF08447">
    <property type="entry name" value="PAS_3"/>
    <property type="match status" value="1"/>
</dbReference>
<dbReference type="InterPro" id="IPR035965">
    <property type="entry name" value="PAS-like_dom_sf"/>
</dbReference>
<dbReference type="Pfam" id="PF00990">
    <property type="entry name" value="GGDEF"/>
    <property type="match status" value="1"/>
</dbReference>
<dbReference type="InterPro" id="IPR050469">
    <property type="entry name" value="Diguanylate_Cyclase"/>
</dbReference>
<feature type="domain" description="PAC" evidence="3">
    <location>
        <begin position="104"/>
        <end position="156"/>
    </location>
</feature>
<dbReference type="SUPFAM" id="SSF55785">
    <property type="entry name" value="PYP-like sensor domain (PAS domain)"/>
    <property type="match status" value="1"/>
</dbReference>
<dbReference type="PROSITE" id="PS50113">
    <property type="entry name" value="PAC"/>
    <property type="match status" value="1"/>
</dbReference>
<name>A0ABX8WPT5_9GAMM</name>